<dbReference type="Proteomes" id="UP000294933">
    <property type="component" value="Unassembled WGS sequence"/>
</dbReference>
<dbReference type="EMBL" id="ML170172">
    <property type="protein sequence ID" value="TDL23108.1"/>
    <property type="molecule type" value="Genomic_DNA"/>
</dbReference>
<accession>A0A4Y7Q7C0</accession>
<sequence>MGAEGFNHRSRPASPSGTSHDILLIAASLDVPTTQDDMLIDTPAQVLAPNISLDNSCQINTFPSLAISAMDSLDFAMVDRFEGSAPANENVPCLPSFAESSETQENVDSPPSTEELANKFESYRDKMDSLILRVRSARRAQEKRQHSPYPKACILPICNRCRSRHCCANLPTSII</sequence>
<gene>
    <name evidence="1" type="ORF">BD410DRAFT_189986</name>
</gene>
<evidence type="ECO:0000313" key="1">
    <source>
        <dbReference type="EMBL" id="TDL23108.1"/>
    </source>
</evidence>
<protein>
    <submittedName>
        <fullName evidence="1">Uncharacterized protein</fullName>
    </submittedName>
</protein>
<organism evidence="1 2">
    <name type="scientific">Rickenella mellea</name>
    <dbReference type="NCBI Taxonomy" id="50990"/>
    <lineage>
        <taxon>Eukaryota</taxon>
        <taxon>Fungi</taxon>
        <taxon>Dikarya</taxon>
        <taxon>Basidiomycota</taxon>
        <taxon>Agaricomycotina</taxon>
        <taxon>Agaricomycetes</taxon>
        <taxon>Hymenochaetales</taxon>
        <taxon>Rickenellaceae</taxon>
        <taxon>Rickenella</taxon>
    </lineage>
</organism>
<keyword evidence="2" id="KW-1185">Reference proteome</keyword>
<evidence type="ECO:0000313" key="2">
    <source>
        <dbReference type="Proteomes" id="UP000294933"/>
    </source>
</evidence>
<dbReference type="VEuPathDB" id="FungiDB:BD410DRAFT_189986"/>
<dbReference type="AlphaFoldDB" id="A0A4Y7Q7C0"/>
<name>A0A4Y7Q7C0_9AGAM</name>
<reference evidence="1 2" key="1">
    <citation type="submission" date="2018-06" db="EMBL/GenBank/DDBJ databases">
        <title>A transcriptomic atlas of mushroom development highlights an independent origin of complex multicellularity.</title>
        <authorList>
            <consortium name="DOE Joint Genome Institute"/>
            <person name="Krizsan K."/>
            <person name="Almasi E."/>
            <person name="Merenyi Z."/>
            <person name="Sahu N."/>
            <person name="Viragh M."/>
            <person name="Koszo T."/>
            <person name="Mondo S."/>
            <person name="Kiss B."/>
            <person name="Balint B."/>
            <person name="Kues U."/>
            <person name="Barry K."/>
            <person name="Hegedus J.C."/>
            <person name="Henrissat B."/>
            <person name="Johnson J."/>
            <person name="Lipzen A."/>
            <person name="Ohm R."/>
            <person name="Nagy I."/>
            <person name="Pangilinan J."/>
            <person name="Yan J."/>
            <person name="Xiong Y."/>
            <person name="Grigoriev I.V."/>
            <person name="Hibbett D.S."/>
            <person name="Nagy L.G."/>
        </authorList>
    </citation>
    <scope>NUCLEOTIDE SEQUENCE [LARGE SCALE GENOMIC DNA]</scope>
    <source>
        <strain evidence="1 2">SZMC22713</strain>
    </source>
</reference>
<proteinExistence type="predicted"/>